<protein>
    <submittedName>
        <fullName evidence="7">Uncharacterized protein</fullName>
    </submittedName>
</protein>
<dbReference type="SUPFAM" id="SSF54768">
    <property type="entry name" value="dsRNA-binding domain-like"/>
    <property type="match status" value="1"/>
</dbReference>
<accession>A0AAP0BH49</accession>
<evidence type="ECO:0000259" key="5">
    <source>
        <dbReference type="PROSITE" id="PS50137"/>
    </source>
</evidence>
<dbReference type="EMBL" id="JBBWWQ010000009">
    <property type="protein sequence ID" value="KAK8939106.1"/>
    <property type="molecule type" value="Genomic_DNA"/>
</dbReference>
<reference evidence="7 8" key="1">
    <citation type="journal article" date="2022" name="Nat. Plants">
        <title>Genomes of leafy and leafless Platanthera orchids illuminate the evolution of mycoheterotrophy.</title>
        <authorList>
            <person name="Li M.H."/>
            <person name="Liu K.W."/>
            <person name="Li Z."/>
            <person name="Lu H.C."/>
            <person name="Ye Q.L."/>
            <person name="Zhang D."/>
            <person name="Wang J.Y."/>
            <person name="Li Y.F."/>
            <person name="Zhong Z.M."/>
            <person name="Liu X."/>
            <person name="Yu X."/>
            <person name="Liu D.K."/>
            <person name="Tu X.D."/>
            <person name="Liu B."/>
            <person name="Hao Y."/>
            <person name="Liao X.Y."/>
            <person name="Jiang Y.T."/>
            <person name="Sun W.H."/>
            <person name="Chen J."/>
            <person name="Chen Y.Q."/>
            <person name="Ai Y."/>
            <person name="Zhai J.W."/>
            <person name="Wu S.S."/>
            <person name="Zhou Z."/>
            <person name="Hsiao Y.Y."/>
            <person name="Wu W.L."/>
            <person name="Chen Y.Y."/>
            <person name="Lin Y.F."/>
            <person name="Hsu J.L."/>
            <person name="Li C.Y."/>
            <person name="Wang Z.W."/>
            <person name="Zhao X."/>
            <person name="Zhong W.Y."/>
            <person name="Ma X.K."/>
            <person name="Ma L."/>
            <person name="Huang J."/>
            <person name="Chen G.Z."/>
            <person name="Huang M.Z."/>
            <person name="Huang L."/>
            <person name="Peng D.H."/>
            <person name="Luo Y.B."/>
            <person name="Zou S.Q."/>
            <person name="Chen S.P."/>
            <person name="Lan S."/>
            <person name="Tsai W.C."/>
            <person name="Van de Peer Y."/>
            <person name="Liu Z.J."/>
        </authorList>
    </citation>
    <scope>NUCLEOTIDE SEQUENCE [LARGE SCALE GENOMIC DNA]</scope>
    <source>
        <strain evidence="7">Lor287</strain>
    </source>
</reference>
<comment type="caution">
    <text evidence="7">The sequence shown here is derived from an EMBL/GenBank/DDBJ whole genome shotgun (WGS) entry which is preliminary data.</text>
</comment>
<dbReference type="GO" id="GO:0005737">
    <property type="term" value="C:cytoplasm"/>
    <property type="evidence" value="ECO:0007669"/>
    <property type="project" value="TreeGrafter"/>
</dbReference>
<dbReference type="GO" id="GO:0004525">
    <property type="term" value="F:ribonuclease III activity"/>
    <property type="evidence" value="ECO:0007669"/>
    <property type="project" value="InterPro"/>
</dbReference>
<dbReference type="GO" id="GO:0003723">
    <property type="term" value="F:RNA binding"/>
    <property type="evidence" value="ECO:0007669"/>
    <property type="project" value="UniProtKB-UniRule"/>
</dbReference>
<dbReference type="GO" id="GO:0005634">
    <property type="term" value="C:nucleus"/>
    <property type="evidence" value="ECO:0007669"/>
    <property type="project" value="TreeGrafter"/>
</dbReference>
<dbReference type="Proteomes" id="UP001418222">
    <property type="component" value="Unassembled WGS sequence"/>
</dbReference>
<evidence type="ECO:0000256" key="4">
    <source>
        <dbReference type="SAM" id="MobiDB-lite"/>
    </source>
</evidence>
<gene>
    <name evidence="7" type="ORF">KSP39_PZI011001</name>
</gene>
<sequence length="224" mass="24392">MHSGSGLGHRGNGSCGLQLPLSTRKAMATLDGGRNGIDEGLRRRLNHWNGRVDKNGADWGFSSVLADVIESIAGAIYEDSGRNKGIVWASIRPLLEPLVNPRTMEIHPVRELEELCSQNSYKKSFSAAFTGGLVSVTVEVEADPCVHRATATGLNKKVAKKLAAKEVLKIDRKIGFSRNRGKIVCKLQGLVEWGGRNRKQVPKPAQSLHEDSQNPALMAFEKEG</sequence>
<keyword evidence="2 3" id="KW-0694">RNA-binding</keyword>
<dbReference type="InterPro" id="IPR014720">
    <property type="entry name" value="dsRBD_dom"/>
</dbReference>
<dbReference type="InterPro" id="IPR000999">
    <property type="entry name" value="RNase_III_dom"/>
</dbReference>
<evidence type="ECO:0000256" key="3">
    <source>
        <dbReference type="PROSITE-ProRule" id="PRU00266"/>
    </source>
</evidence>
<dbReference type="AlphaFoldDB" id="A0AAP0BH49"/>
<dbReference type="PANTHER" id="PTHR14950">
    <property type="entry name" value="DICER-RELATED"/>
    <property type="match status" value="1"/>
</dbReference>
<feature type="domain" description="RNase III" evidence="6">
    <location>
        <begin position="63"/>
        <end position="81"/>
    </location>
</feature>
<keyword evidence="1" id="KW-0378">Hydrolase</keyword>
<dbReference type="PROSITE" id="PS50137">
    <property type="entry name" value="DS_RBD"/>
    <property type="match status" value="1"/>
</dbReference>
<keyword evidence="8" id="KW-1185">Reference proteome</keyword>
<evidence type="ECO:0000313" key="8">
    <source>
        <dbReference type="Proteomes" id="UP001418222"/>
    </source>
</evidence>
<evidence type="ECO:0000313" key="7">
    <source>
        <dbReference type="EMBL" id="KAK8939106.1"/>
    </source>
</evidence>
<dbReference type="InterPro" id="IPR036389">
    <property type="entry name" value="RNase_III_sf"/>
</dbReference>
<dbReference type="PANTHER" id="PTHR14950:SF70">
    <property type="entry name" value="ENDORIBONUCLEASE DICER HOMOLOG 2"/>
    <property type="match status" value="1"/>
</dbReference>
<evidence type="ECO:0000256" key="1">
    <source>
        <dbReference type="ARBA" id="ARBA00022801"/>
    </source>
</evidence>
<organism evidence="7 8">
    <name type="scientific">Platanthera zijinensis</name>
    <dbReference type="NCBI Taxonomy" id="2320716"/>
    <lineage>
        <taxon>Eukaryota</taxon>
        <taxon>Viridiplantae</taxon>
        <taxon>Streptophyta</taxon>
        <taxon>Embryophyta</taxon>
        <taxon>Tracheophyta</taxon>
        <taxon>Spermatophyta</taxon>
        <taxon>Magnoliopsida</taxon>
        <taxon>Liliopsida</taxon>
        <taxon>Asparagales</taxon>
        <taxon>Orchidaceae</taxon>
        <taxon>Orchidoideae</taxon>
        <taxon>Orchideae</taxon>
        <taxon>Orchidinae</taxon>
        <taxon>Platanthera</taxon>
    </lineage>
</organism>
<dbReference type="Gene3D" id="3.30.160.20">
    <property type="match status" value="1"/>
</dbReference>
<evidence type="ECO:0000259" key="6">
    <source>
        <dbReference type="PROSITE" id="PS50142"/>
    </source>
</evidence>
<proteinExistence type="predicted"/>
<dbReference type="Gene3D" id="1.10.1520.10">
    <property type="entry name" value="Ribonuclease III domain"/>
    <property type="match status" value="1"/>
</dbReference>
<evidence type="ECO:0000256" key="2">
    <source>
        <dbReference type="ARBA" id="ARBA00022884"/>
    </source>
</evidence>
<dbReference type="PROSITE" id="PS50142">
    <property type="entry name" value="RNASE_3_2"/>
    <property type="match status" value="1"/>
</dbReference>
<feature type="region of interest" description="Disordered" evidence="4">
    <location>
        <begin position="198"/>
        <end position="224"/>
    </location>
</feature>
<dbReference type="GO" id="GO:0030422">
    <property type="term" value="P:siRNA processing"/>
    <property type="evidence" value="ECO:0007669"/>
    <property type="project" value="TreeGrafter"/>
</dbReference>
<feature type="domain" description="DRBM" evidence="5">
    <location>
        <begin position="107"/>
        <end position="173"/>
    </location>
</feature>
<name>A0AAP0BH49_9ASPA</name>